<keyword evidence="7" id="KW-0067">ATP-binding</keyword>
<reference evidence="15" key="1">
    <citation type="submission" date="2016-02" db="EMBL/GenBank/DDBJ databases">
        <title>Comparative genomics of biotechnologically important yeasts.</title>
        <authorList>
            <consortium name="DOE Joint Genome Institute"/>
            <person name="Riley R."/>
            <person name="Haridas S."/>
            <person name="Wolfe K.H."/>
            <person name="Lopes M.R."/>
            <person name="Hittinger C.T."/>
            <person name="Goker M."/>
            <person name="Salamov A."/>
            <person name="Wisecaver J."/>
            <person name="Long T.M."/>
            <person name="Aerts A.L."/>
            <person name="Barry K."/>
            <person name="Choi C."/>
            <person name="Clum A."/>
            <person name="Coughlan A.Y."/>
            <person name="Deshpande S."/>
            <person name="Douglass A.P."/>
            <person name="Hanson S.J."/>
            <person name="Klenk H.-P."/>
            <person name="Labutti K."/>
            <person name="Lapidus A."/>
            <person name="Lindquist E."/>
            <person name="Lipzen A."/>
            <person name="Meier-Kolthoff J.P."/>
            <person name="Ohm R.A."/>
            <person name="Otillar R.P."/>
            <person name="Pangilinan J."/>
            <person name="Peng Y."/>
            <person name="Rokas A."/>
            <person name="Rosa C.A."/>
            <person name="Scheuner C."/>
            <person name="Sibirny A.A."/>
            <person name="Slot J.C."/>
            <person name="Stielow J.B."/>
            <person name="Sun H."/>
            <person name="Kurtzman C.P."/>
            <person name="Blackwell M."/>
            <person name="Jeffries T.W."/>
            <person name="Grigoriev I.V."/>
        </authorList>
    </citation>
    <scope>NUCLEOTIDE SEQUENCE [LARGE SCALE GENOMIC DNA]</scope>
    <source>
        <strain evidence="15">NRRL Y-17796</strain>
    </source>
</reference>
<evidence type="ECO:0000256" key="10">
    <source>
        <dbReference type="ARBA" id="ARBA00047984"/>
    </source>
</evidence>
<evidence type="ECO:0000259" key="13">
    <source>
        <dbReference type="PROSITE" id="PS51194"/>
    </source>
</evidence>
<dbReference type="Proteomes" id="UP000095023">
    <property type="component" value="Unassembled WGS sequence"/>
</dbReference>
<dbReference type="SMART" id="SM00847">
    <property type="entry name" value="HA2"/>
    <property type="match status" value="1"/>
</dbReference>
<evidence type="ECO:0000256" key="2">
    <source>
        <dbReference type="ARBA" id="ARBA00008792"/>
    </source>
</evidence>
<comment type="similarity">
    <text evidence="2">Belongs to the DEAD box helicase family. DEAH subfamily.</text>
</comment>
<dbReference type="OrthoDB" id="10253254at2759"/>
<feature type="domain" description="Helicase ATP-binding" evidence="12">
    <location>
        <begin position="377"/>
        <end position="550"/>
    </location>
</feature>
<sequence length="1176" mass="130378">MAKYRSGYNDKARAGSLAKQQALKKARTHRVLKDNAPDEVEMVQPAAQTDANAEIMMPVSKEEKSKRKESMKRALVDPESKMSSKKKKRLDKYIEQQLRKEEKQLILQKLAKTSIPTTGLTSFKQMGTKETRKSKLQDALNMERAGTLTEEAAELLYEPLEPEPVLQVPEPEPSAVAPVIQAPAWPVAKKPKKEKLATGWRSKLTYAPQIDEPFDNVDSSDASTDESNESTDSQESESDSESDSGESWSGFSDELEAETSGLKDSELEENDSGSSDSDTKEMTSDVPSFKDWATAEITTVQGLEPTPNITVADIPESVLKSFKPTYHPEDFDAPGEDLLQDADLADSRPKYRLIERPDEIQEQRVALPIHAEEHRIMEAVLHHSVVIICGDTGSGKTTQVPQFLVEYGFSDHDGPCPGMIGVTQPRRVAAVSMAARVKKELGLSDKLVGYQIRFDSELDSNTAVKFMTDGVLLREMAKDLTLSKYSVIVIDEAHERNVNTDILIGMLSRVLKLRNAPESKHKLRLIIMSATLRVQDFAENKRLFIKAPPVIKVDGRQFPVSVHFNKRTPGDYIEEAYSKVCKIHKRLPPGGILVFLTGQQEINQVVRRLRATFKSPKTATEANIAPVSVSAKDTDMEIDDIDLGGSYNSDALADADDNDRDDYESDDEGFEETLPETNEAPLHVLPLYSLLPTSEQMRIFAEPPEGSRLCIVATNVAETSLTIPGIRYVVDAGRVKEVCYDKETRVQSYRINWISKASADQRAGRAGRVGPGHCYRLYSSAVYENYFDKFAEPEILRLPIEGVVLQMKSMNIDQVVNFPFPTPPDHESIKHAEKTLSYLSALDKKGSLTEIGRVMSLFPLSPRFSRMITVGNQHDCLPYVIALVAAFSVGEIFLSEQESGADLAQIEAKKALLSSYNKSRSAFAALDPKCDALMTLSAVCAYDYETSKEEFCKARFLRAREMKEIESLRSQIARIINVNSGGRYTIADTAKLPPPSAVQLRALKQIITIGFIDQIAARSDLVLDVPEEFAYKAKTLRSQPYVTLLPTKSLAYEVDGVSVQDQVVFVHPEAILAFQSSIPEFICYRLVKKSAGSGKLRIVPMTVPSGTQLAHLSKNTGLVTYSRPLTRPHPPKIEGNKRICWVVPRLGANIGTGGVGWDLPAIQVTQVKGPNGYEVV</sequence>
<feature type="compositionally biased region" description="Acidic residues" evidence="11">
    <location>
        <begin position="223"/>
        <end position="244"/>
    </location>
</feature>
<dbReference type="AlphaFoldDB" id="A0A1E4TLI0"/>
<comment type="subcellular location">
    <subcellularLocation>
        <location evidence="1">Nucleus</location>
        <location evidence="1">Nucleolus</location>
    </subcellularLocation>
</comment>
<dbReference type="CDD" id="cd17982">
    <property type="entry name" value="DEXHc_DHX37"/>
    <property type="match status" value="1"/>
</dbReference>
<dbReference type="PROSITE" id="PS00690">
    <property type="entry name" value="DEAH_ATP_HELICASE"/>
    <property type="match status" value="1"/>
</dbReference>
<evidence type="ECO:0000256" key="3">
    <source>
        <dbReference type="ARBA" id="ARBA00012552"/>
    </source>
</evidence>
<keyword evidence="9" id="KW-0539">Nucleus</keyword>
<dbReference type="InterPro" id="IPR048333">
    <property type="entry name" value="HA2_WH"/>
</dbReference>
<keyword evidence="6" id="KW-0347">Helicase</keyword>
<evidence type="ECO:0000256" key="4">
    <source>
        <dbReference type="ARBA" id="ARBA00022741"/>
    </source>
</evidence>
<dbReference type="GO" id="GO:0000462">
    <property type="term" value="P:maturation of SSU-rRNA from tricistronic rRNA transcript (SSU-rRNA, 5.8S rRNA, LSU-rRNA)"/>
    <property type="evidence" value="ECO:0007669"/>
    <property type="project" value="EnsemblFungi"/>
</dbReference>
<dbReference type="InterPro" id="IPR007502">
    <property type="entry name" value="Helicase-assoc_dom"/>
</dbReference>
<dbReference type="SMART" id="SM00490">
    <property type="entry name" value="HELICc"/>
    <property type="match status" value="1"/>
</dbReference>
<keyword evidence="5" id="KW-0378">Hydrolase</keyword>
<dbReference type="Pfam" id="PF04408">
    <property type="entry name" value="WHD_HA2"/>
    <property type="match status" value="1"/>
</dbReference>
<feature type="region of interest" description="Disordered" evidence="11">
    <location>
        <begin position="643"/>
        <end position="676"/>
    </location>
</feature>
<dbReference type="PANTHER" id="PTHR18934">
    <property type="entry name" value="ATP-DEPENDENT RNA HELICASE"/>
    <property type="match status" value="1"/>
</dbReference>
<dbReference type="InterPro" id="IPR003593">
    <property type="entry name" value="AAA+_ATPase"/>
</dbReference>
<evidence type="ECO:0000313" key="14">
    <source>
        <dbReference type="EMBL" id="ODV92620.1"/>
    </source>
</evidence>
<evidence type="ECO:0000256" key="7">
    <source>
        <dbReference type="ARBA" id="ARBA00022840"/>
    </source>
</evidence>
<comment type="catalytic activity">
    <reaction evidence="10">
        <text>ATP + H2O = ADP + phosphate + H(+)</text>
        <dbReference type="Rhea" id="RHEA:13065"/>
        <dbReference type="ChEBI" id="CHEBI:15377"/>
        <dbReference type="ChEBI" id="CHEBI:15378"/>
        <dbReference type="ChEBI" id="CHEBI:30616"/>
        <dbReference type="ChEBI" id="CHEBI:43474"/>
        <dbReference type="ChEBI" id="CHEBI:456216"/>
        <dbReference type="EC" id="3.6.4.13"/>
    </reaction>
</comment>
<proteinExistence type="inferred from homology"/>
<dbReference type="GO" id="GO:0003724">
    <property type="term" value="F:RNA helicase activity"/>
    <property type="evidence" value="ECO:0007669"/>
    <property type="project" value="UniProtKB-EC"/>
</dbReference>
<dbReference type="Gene3D" id="1.20.120.1080">
    <property type="match status" value="1"/>
</dbReference>
<dbReference type="SMART" id="SM00382">
    <property type="entry name" value="AAA"/>
    <property type="match status" value="1"/>
</dbReference>
<dbReference type="InterPro" id="IPR001650">
    <property type="entry name" value="Helicase_C-like"/>
</dbReference>
<dbReference type="GO" id="GO:0005524">
    <property type="term" value="F:ATP binding"/>
    <property type="evidence" value="ECO:0007669"/>
    <property type="project" value="UniProtKB-KW"/>
</dbReference>
<dbReference type="GO" id="GO:0003723">
    <property type="term" value="F:RNA binding"/>
    <property type="evidence" value="ECO:0007669"/>
    <property type="project" value="UniProtKB-KW"/>
</dbReference>
<dbReference type="InterPro" id="IPR014001">
    <property type="entry name" value="Helicase_ATP-bd"/>
</dbReference>
<name>A0A1E4TLI0_9ASCO</name>
<evidence type="ECO:0000256" key="9">
    <source>
        <dbReference type="ARBA" id="ARBA00023242"/>
    </source>
</evidence>
<dbReference type="Pfam" id="PF00270">
    <property type="entry name" value="DEAD"/>
    <property type="match status" value="1"/>
</dbReference>
<dbReference type="SMART" id="SM00487">
    <property type="entry name" value="DEXDc"/>
    <property type="match status" value="1"/>
</dbReference>
<dbReference type="InterPro" id="IPR011545">
    <property type="entry name" value="DEAD/DEAH_box_helicase_dom"/>
</dbReference>
<dbReference type="PROSITE" id="PS51192">
    <property type="entry name" value="HELICASE_ATP_BIND_1"/>
    <property type="match status" value="1"/>
</dbReference>
<dbReference type="PROSITE" id="PS51194">
    <property type="entry name" value="HELICASE_CTER"/>
    <property type="match status" value="1"/>
</dbReference>
<dbReference type="InterPro" id="IPR027417">
    <property type="entry name" value="P-loop_NTPase"/>
</dbReference>
<protein>
    <recommendedName>
        <fullName evidence="3">RNA helicase</fullName>
        <ecNumber evidence="3">3.6.4.13</ecNumber>
    </recommendedName>
</protein>
<evidence type="ECO:0000256" key="8">
    <source>
        <dbReference type="ARBA" id="ARBA00022884"/>
    </source>
</evidence>
<dbReference type="CDD" id="cd18791">
    <property type="entry name" value="SF2_C_RHA"/>
    <property type="match status" value="1"/>
</dbReference>
<keyword evidence="4" id="KW-0547">Nucleotide-binding</keyword>
<evidence type="ECO:0000259" key="12">
    <source>
        <dbReference type="PROSITE" id="PS51192"/>
    </source>
</evidence>
<feature type="domain" description="Helicase C-terminal" evidence="13">
    <location>
        <begin position="572"/>
        <end position="811"/>
    </location>
</feature>
<gene>
    <name evidence="14" type="ORF">CANCADRAFT_22192</name>
</gene>
<evidence type="ECO:0000256" key="6">
    <source>
        <dbReference type="ARBA" id="ARBA00022806"/>
    </source>
</evidence>
<feature type="compositionally biased region" description="Basic and acidic residues" evidence="11">
    <location>
        <begin position="60"/>
        <end position="82"/>
    </location>
</feature>
<keyword evidence="8" id="KW-0694">RNA-binding</keyword>
<feature type="region of interest" description="Disordered" evidence="11">
    <location>
        <begin position="183"/>
        <end position="290"/>
    </location>
</feature>
<evidence type="ECO:0000256" key="11">
    <source>
        <dbReference type="SAM" id="MobiDB-lite"/>
    </source>
</evidence>
<dbReference type="GO" id="GO:0016787">
    <property type="term" value="F:hydrolase activity"/>
    <property type="evidence" value="ECO:0007669"/>
    <property type="project" value="UniProtKB-KW"/>
</dbReference>
<dbReference type="Pfam" id="PF00271">
    <property type="entry name" value="Helicase_C"/>
    <property type="match status" value="1"/>
</dbReference>
<dbReference type="SUPFAM" id="SSF52540">
    <property type="entry name" value="P-loop containing nucleoside triphosphate hydrolases"/>
    <property type="match status" value="1"/>
</dbReference>
<dbReference type="InterPro" id="IPR002464">
    <property type="entry name" value="DNA/RNA_helicase_DEAH_CS"/>
</dbReference>
<evidence type="ECO:0000313" key="15">
    <source>
        <dbReference type="Proteomes" id="UP000095023"/>
    </source>
</evidence>
<accession>A0A1E4TLI0</accession>
<dbReference type="FunFam" id="3.40.50.300:FF:000637">
    <property type="entry name" value="ATP-dependent RNA helicase DHX37/DHR1"/>
    <property type="match status" value="1"/>
</dbReference>
<feature type="region of interest" description="Disordered" evidence="11">
    <location>
        <begin position="1"/>
        <end position="91"/>
    </location>
</feature>
<keyword evidence="15" id="KW-1185">Reference proteome</keyword>
<dbReference type="GO" id="GO:0032040">
    <property type="term" value="C:small-subunit processome"/>
    <property type="evidence" value="ECO:0007669"/>
    <property type="project" value="EnsemblFungi"/>
</dbReference>
<dbReference type="EMBL" id="KV453841">
    <property type="protein sequence ID" value="ODV92620.1"/>
    <property type="molecule type" value="Genomic_DNA"/>
</dbReference>
<dbReference type="Gene3D" id="3.40.50.300">
    <property type="entry name" value="P-loop containing nucleotide triphosphate hydrolases"/>
    <property type="match status" value="2"/>
</dbReference>
<evidence type="ECO:0000256" key="5">
    <source>
        <dbReference type="ARBA" id="ARBA00022801"/>
    </source>
</evidence>
<dbReference type="PANTHER" id="PTHR18934:SF99">
    <property type="entry name" value="ATP-DEPENDENT RNA HELICASE DHX37-RELATED"/>
    <property type="match status" value="1"/>
</dbReference>
<dbReference type="EC" id="3.6.4.13" evidence="3"/>
<organism evidence="14 15">
    <name type="scientific">Tortispora caseinolytica NRRL Y-17796</name>
    <dbReference type="NCBI Taxonomy" id="767744"/>
    <lineage>
        <taxon>Eukaryota</taxon>
        <taxon>Fungi</taxon>
        <taxon>Dikarya</taxon>
        <taxon>Ascomycota</taxon>
        <taxon>Saccharomycotina</taxon>
        <taxon>Trigonopsidomycetes</taxon>
        <taxon>Trigonopsidales</taxon>
        <taxon>Trigonopsidaceae</taxon>
        <taxon>Tortispora</taxon>
    </lineage>
</organism>
<feature type="compositionally biased region" description="Acidic residues" evidence="11">
    <location>
        <begin position="653"/>
        <end position="674"/>
    </location>
</feature>
<evidence type="ECO:0000256" key="1">
    <source>
        <dbReference type="ARBA" id="ARBA00004604"/>
    </source>
</evidence>
<dbReference type="FunFam" id="3.40.50.300:FF:003770">
    <property type="entry name" value="ATP-dependent RNA helicase DHR1, putative"/>
    <property type="match status" value="1"/>
</dbReference>
<dbReference type="Pfam" id="PF21010">
    <property type="entry name" value="HA2_C"/>
    <property type="match status" value="1"/>
</dbReference>